<dbReference type="Proteomes" id="UP000824225">
    <property type="component" value="Unassembled WGS sequence"/>
</dbReference>
<reference evidence="4" key="2">
    <citation type="submission" date="2021-04" db="EMBL/GenBank/DDBJ databases">
        <authorList>
            <person name="Gilroy R."/>
        </authorList>
    </citation>
    <scope>NUCLEOTIDE SEQUENCE</scope>
    <source>
        <strain evidence="4">CHK186-16707</strain>
    </source>
</reference>
<dbReference type="Pfam" id="PF11738">
    <property type="entry name" value="DUF3298"/>
    <property type="match status" value="1"/>
</dbReference>
<dbReference type="InterPro" id="IPR025303">
    <property type="entry name" value="PdaC"/>
</dbReference>
<reference evidence="4" key="1">
    <citation type="journal article" date="2021" name="PeerJ">
        <title>Extensive microbial diversity within the chicken gut microbiome revealed by metagenomics and culture.</title>
        <authorList>
            <person name="Gilroy R."/>
            <person name="Ravi A."/>
            <person name="Getino M."/>
            <person name="Pursley I."/>
            <person name="Horton D.L."/>
            <person name="Alikhan N.F."/>
            <person name="Baker D."/>
            <person name="Gharbi K."/>
            <person name="Hall N."/>
            <person name="Watson M."/>
            <person name="Adriaenssens E.M."/>
            <person name="Foster-Nyarko E."/>
            <person name="Jarju S."/>
            <person name="Secka A."/>
            <person name="Antonio M."/>
            <person name="Oren A."/>
            <person name="Chaudhuri R.R."/>
            <person name="La Ragione R."/>
            <person name="Hildebrand F."/>
            <person name="Pallen M.J."/>
        </authorList>
    </citation>
    <scope>NUCLEOTIDE SEQUENCE</scope>
    <source>
        <strain evidence="4">CHK186-16707</strain>
    </source>
</reference>
<evidence type="ECO:0000313" key="5">
    <source>
        <dbReference type="Proteomes" id="UP000824225"/>
    </source>
</evidence>
<dbReference type="Gene3D" id="3.30.565.40">
    <property type="entry name" value="Fervidobacterium nodosum Rt17-B1 like"/>
    <property type="match status" value="1"/>
</dbReference>
<evidence type="ECO:0000259" key="3">
    <source>
        <dbReference type="Pfam" id="PF13739"/>
    </source>
</evidence>
<gene>
    <name evidence="4" type="ORF">H9962_09425</name>
</gene>
<feature type="signal peptide" evidence="1">
    <location>
        <begin position="1"/>
        <end position="28"/>
    </location>
</feature>
<evidence type="ECO:0000313" key="4">
    <source>
        <dbReference type="EMBL" id="HJA09389.1"/>
    </source>
</evidence>
<sequence>MSVIRFAPFRCLCLLSLALALFASSAVGEEPSPTAEKEANVIRRTTEFVDINASWPIVGIARVDDESRAFVTGLADRFEQEIEALAAEPGVEEIAHLFPYELSISHEATYPSPRVASILWNIWSFTGGAHGMLDIVANNYDRSTGYPLLLEDLFVDPDLAVLQFSKAARRVLAEPDEGSEDGAGIPDEMLMAGTEPVEDNFRTFIVIPSGIRLHFQPYQVAPWAAGPQTVDVSLDELQAAKPNPEFWDAEAPAGETSKP</sequence>
<dbReference type="Gene3D" id="3.90.640.20">
    <property type="entry name" value="Heat-shock cognate protein, ATPase"/>
    <property type="match status" value="1"/>
</dbReference>
<dbReference type="InterPro" id="IPR021729">
    <property type="entry name" value="DUF3298"/>
</dbReference>
<name>A0A9D2KKZ0_9BACT</name>
<dbReference type="Pfam" id="PF13739">
    <property type="entry name" value="PdaC"/>
    <property type="match status" value="1"/>
</dbReference>
<evidence type="ECO:0000259" key="2">
    <source>
        <dbReference type="Pfam" id="PF11738"/>
    </source>
</evidence>
<dbReference type="EMBL" id="DXAN01000029">
    <property type="protein sequence ID" value="HJA09389.1"/>
    <property type="molecule type" value="Genomic_DNA"/>
</dbReference>
<feature type="domain" description="DUF3298" evidence="2">
    <location>
        <begin position="151"/>
        <end position="234"/>
    </location>
</feature>
<dbReference type="InterPro" id="IPR037126">
    <property type="entry name" value="PdaC/RsiV-like_sf"/>
</dbReference>
<protein>
    <submittedName>
        <fullName evidence="4">DUF3298 and DUF4163 domain-containing protein</fullName>
    </submittedName>
</protein>
<evidence type="ECO:0000256" key="1">
    <source>
        <dbReference type="SAM" id="SignalP"/>
    </source>
</evidence>
<dbReference type="AlphaFoldDB" id="A0A9D2KKZ0"/>
<accession>A0A9D2KKZ0</accession>
<comment type="caution">
    <text evidence="4">The sequence shown here is derived from an EMBL/GenBank/DDBJ whole genome shotgun (WGS) entry which is preliminary data.</text>
</comment>
<keyword evidence="1" id="KW-0732">Signal</keyword>
<feature type="chain" id="PRO_5039401835" evidence="1">
    <location>
        <begin position="29"/>
        <end position="259"/>
    </location>
</feature>
<proteinExistence type="predicted"/>
<organism evidence="4 5">
    <name type="scientific">Candidatus Mailhella merdigallinarum</name>
    <dbReference type="NCBI Taxonomy" id="2838658"/>
    <lineage>
        <taxon>Bacteria</taxon>
        <taxon>Pseudomonadati</taxon>
        <taxon>Thermodesulfobacteriota</taxon>
        <taxon>Desulfovibrionia</taxon>
        <taxon>Desulfovibrionales</taxon>
        <taxon>Desulfovibrionaceae</taxon>
        <taxon>Mailhella</taxon>
    </lineage>
</organism>
<feature type="domain" description="Deacetylase PdaC" evidence="3">
    <location>
        <begin position="46"/>
        <end position="132"/>
    </location>
</feature>